<feature type="signal peptide" evidence="1">
    <location>
        <begin position="1"/>
        <end position="19"/>
    </location>
</feature>
<evidence type="ECO:0000313" key="2">
    <source>
        <dbReference type="EMBL" id="KAJ5369710.1"/>
    </source>
</evidence>
<evidence type="ECO:0000313" key="3">
    <source>
        <dbReference type="Proteomes" id="UP001147782"/>
    </source>
</evidence>
<dbReference type="EMBL" id="JAPZBS010000005">
    <property type="protein sequence ID" value="KAJ5369710.1"/>
    <property type="molecule type" value="Genomic_DNA"/>
</dbReference>
<evidence type="ECO:0000256" key="1">
    <source>
        <dbReference type="SAM" id="SignalP"/>
    </source>
</evidence>
<organism evidence="2 3">
    <name type="scientific">Penicillium cataractarum</name>
    <dbReference type="NCBI Taxonomy" id="2100454"/>
    <lineage>
        <taxon>Eukaryota</taxon>
        <taxon>Fungi</taxon>
        <taxon>Dikarya</taxon>
        <taxon>Ascomycota</taxon>
        <taxon>Pezizomycotina</taxon>
        <taxon>Eurotiomycetes</taxon>
        <taxon>Eurotiomycetidae</taxon>
        <taxon>Eurotiales</taxon>
        <taxon>Aspergillaceae</taxon>
        <taxon>Penicillium</taxon>
    </lineage>
</organism>
<dbReference type="OrthoDB" id="4726568at2759"/>
<reference evidence="2" key="2">
    <citation type="journal article" date="2023" name="IMA Fungus">
        <title>Comparative genomic study of the Penicillium genus elucidates a diverse pangenome and 15 lateral gene transfer events.</title>
        <authorList>
            <person name="Petersen C."/>
            <person name="Sorensen T."/>
            <person name="Nielsen M.R."/>
            <person name="Sondergaard T.E."/>
            <person name="Sorensen J.L."/>
            <person name="Fitzpatrick D.A."/>
            <person name="Frisvad J.C."/>
            <person name="Nielsen K.L."/>
        </authorList>
    </citation>
    <scope>NUCLEOTIDE SEQUENCE</scope>
    <source>
        <strain evidence="2">IBT 29864</strain>
    </source>
</reference>
<comment type="caution">
    <text evidence="2">The sequence shown here is derived from an EMBL/GenBank/DDBJ whole genome shotgun (WGS) entry which is preliminary data.</text>
</comment>
<protein>
    <submittedName>
        <fullName evidence="2">Uncharacterized protein</fullName>
    </submittedName>
</protein>
<name>A0A9W9S0K9_9EURO</name>
<keyword evidence="3" id="KW-1185">Reference proteome</keyword>
<feature type="chain" id="PRO_5040848651" evidence="1">
    <location>
        <begin position="20"/>
        <end position="327"/>
    </location>
</feature>
<accession>A0A9W9S0K9</accession>
<dbReference type="AlphaFoldDB" id="A0A9W9S0K9"/>
<proteinExistence type="predicted"/>
<dbReference type="RefSeq" id="XP_056554144.1">
    <property type="nucleotide sequence ID" value="XM_056698731.1"/>
</dbReference>
<reference evidence="2" key="1">
    <citation type="submission" date="2022-11" db="EMBL/GenBank/DDBJ databases">
        <authorList>
            <person name="Petersen C."/>
        </authorList>
    </citation>
    <scope>NUCLEOTIDE SEQUENCE</scope>
    <source>
        <strain evidence="2">IBT 29864</strain>
    </source>
</reference>
<dbReference type="GeneID" id="81437910"/>
<gene>
    <name evidence="2" type="ORF">N7496_005802</name>
</gene>
<keyword evidence="1" id="KW-0732">Signal</keyword>
<dbReference type="Proteomes" id="UP001147782">
    <property type="component" value="Unassembled WGS sequence"/>
</dbReference>
<sequence>MKIINRFLPFLVATRMVLAVPVTQLPADLDYSAHDLVAYGSDQVELRSRNIANPLEARIDCQRIGNTILRIGTSAAVVAFVHLGTDYAAYVCEQEAAERCVRYVGYVQHALDAIFLVMGYMHGSVGTSTTNQQQSFESGSVRRDLPSNTMWDALGPALQSDGWKFDTMEQIDVSNVSLTKRDSDPSLVHRSIARNVAVDDQGNTSDIAFNFFDNGDLNLHFAGDFGHLPSGIDQSATMHRRFDGAGFKIAATTRVQSKLTRDHERSMAYYIAQDWANDAYRMSMSDYIGLVKTDHTANFYFRIIPEIKGFGLNYESVNICGQLAPFL</sequence>